<evidence type="ECO:0000313" key="2">
    <source>
        <dbReference type="Proteomes" id="UP000552241"/>
    </source>
</evidence>
<dbReference type="PANTHER" id="PTHR40590">
    <property type="entry name" value="CYTOPLASMIC PROTEIN-RELATED"/>
    <property type="match status" value="1"/>
</dbReference>
<dbReference type="AlphaFoldDB" id="A0A838ZU07"/>
<dbReference type="PANTHER" id="PTHR40590:SF1">
    <property type="entry name" value="CYTOPLASMIC PROTEIN"/>
    <property type="match status" value="1"/>
</dbReference>
<evidence type="ECO:0000313" key="1">
    <source>
        <dbReference type="EMBL" id="MBA5630474.1"/>
    </source>
</evidence>
<sequence length="290" mass="32591">MKKYFLLLLLSIFQFGISQEIKEKSLLWEISGNGLEKPSYLFGTIHIACQGEVLMSPELQSAFDQTEQLVLELDMDDPGMMGKMMEASLSKDGKKVSEKLGPDLTQKVDSLLQAKMGMGLMMFDNLNLPTLSMQLGLTALDCPMDLGYDMMLLTEAQNAKKEIKGLESMDSQIELLLSQPDEESIQAIKYLVNNFPEAQSELSKMVEYYRNQDVQGLYDFTKKSFEDPKFPQGSLVEFLDKRNQNWIPVIEKEIQSKPTLIGVGAAHLGGKEGVINLLKKKGYKLKAVLK</sequence>
<dbReference type="RefSeq" id="WP_182044070.1">
    <property type="nucleotide sequence ID" value="NZ_JACDZE010000004.1"/>
</dbReference>
<name>A0A838ZU07_9FLAO</name>
<accession>A0A838ZU07</accession>
<dbReference type="Proteomes" id="UP000552241">
    <property type="component" value="Unassembled WGS sequence"/>
</dbReference>
<dbReference type="InterPro" id="IPR002816">
    <property type="entry name" value="TraB/PrgY/GumN_fam"/>
</dbReference>
<dbReference type="InterPro" id="IPR047111">
    <property type="entry name" value="YbaP-like"/>
</dbReference>
<comment type="caution">
    <text evidence="1">The sequence shown here is derived from an EMBL/GenBank/DDBJ whole genome shotgun (WGS) entry which is preliminary data.</text>
</comment>
<gene>
    <name evidence="1" type="ORF">HU137_11880</name>
</gene>
<protein>
    <submittedName>
        <fullName evidence="1">TraB/GumN family protein</fullName>
    </submittedName>
</protein>
<keyword evidence="2" id="KW-1185">Reference proteome</keyword>
<dbReference type="CDD" id="cd14789">
    <property type="entry name" value="Tiki"/>
    <property type="match status" value="1"/>
</dbReference>
<dbReference type="EMBL" id="JACDZE010000004">
    <property type="protein sequence ID" value="MBA5630474.1"/>
    <property type="molecule type" value="Genomic_DNA"/>
</dbReference>
<proteinExistence type="predicted"/>
<organism evidence="1 2">
    <name type="scientific">Moheibacter lacus</name>
    <dbReference type="NCBI Taxonomy" id="2745851"/>
    <lineage>
        <taxon>Bacteria</taxon>
        <taxon>Pseudomonadati</taxon>
        <taxon>Bacteroidota</taxon>
        <taxon>Flavobacteriia</taxon>
        <taxon>Flavobacteriales</taxon>
        <taxon>Weeksellaceae</taxon>
        <taxon>Moheibacter</taxon>
    </lineage>
</organism>
<dbReference type="Pfam" id="PF01963">
    <property type="entry name" value="TraB_PrgY_gumN"/>
    <property type="match status" value="1"/>
</dbReference>
<reference evidence="1 2" key="1">
    <citation type="submission" date="2020-07" db="EMBL/GenBank/DDBJ databases">
        <title>Moheibacter lacus sp. nov., a member of the family Flavobacteriaceae isolated from freshwater lake sediment.</title>
        <authorList>
            <person name="Liu Y."/>
        </authorList>
    </citation>
    <scope>NUCLEOTIDE SEQUENCE [LARGE SCALE GENOMIC DNA]</scope>
    <source>
        <strain evidence="1 2">BDHS18</strain>
    </source>
</reference>